<feature type="compositionally biased region" description="Polar residues" evidence="1">
    <location>
        <begin position="283"/>
        <end position="301"/>
    </location>
</feature>
<gene>
    <name evidence="3" type="ORF">PBRASI_LOCUS2296</name>
</gene>
<dbReference type="InterPro" id="IPR004330">
    <property type="entry name" value="FAR1_DNA_bnd_dom"/>
</dbReference>
<evidence type="ECO:0000313" key="4">
    <source>
        <dbReference type="Proteomes" id="UP000789739"/>
    </source>
</evidence>
<feature type="region of interest" description="Disordered" evidence="1">
    <location>
        <begin position="275"/>
        <end position="301"/>
    </location>
</feature>
<keyword evidence="4" id="KW-1185">Reference proteome</keyword>
<comment type="caution">
    <text evidence="3">The sequence shown here is derived from an EMBL/GenBank/DDBJ whole genome shotgun (WGS) entry which is preliminary data.</text>
</comment>
<evidence type="ECO:0000259" key="2">
    <source>
        <dbReference type="Pfam" id="PF03101"/>
    </source>
</evidence>
<proteinExistence type="predicted"/>
<dbReference type="Proteomes" id="UP000789739">
    <property type="component" value="Unassembled WGS sequence"/>
</dbReference>
<dbReference type="EMBL" id="CAJVPI010000174">
    <property type="protein sequence ID" value="CAG8494793.1"/>
    <property type="molecule type" value="Genomic_DNA"/>
</dbReference>
<sequence>MSMPLAPQIAPFDYRLIPSSIRRIPESRMKHFFGKIIPLKFPSVKDASATCRALAKDFGFTLKQETSSSKNIYLYCSREGIPDSRKGNKPIKRKRASIRCDCKWRIILFQNDVDKQWEFRQSQNPQHCEHNHELIPPELMPRPWPPSMLERIAYYVNLGVRTNEIRTAIQREFPDQPWDERRFYNRLSDERKKAKARETEKRVNATMSMAARVASVACSSKECTDKVLAVLQRVYYEICDIAKITPEPAENGFVSSPSPNDFSVNYPSCVINVKNLPSRPGKKNQSTSESIPQSKSINNHNDTLIQQEQERRVTSALEYTAHPEKSPMCEETRVQRQLLVSTKMDESILTNYSSRIMDKESTVSDASSFDSCNSAFHFERSVKEATETHSNELIGNEDSEVQLTSIDQNMRGLRFVESTRNVDYTTSEVKSGSDEVDNGVRFVIPSNAAASVSNGSPQMAFVTSDPYNWALYHTSMRQRIPSSRLCLTLPPEELNITTSMQRQSSLNYSQQYSQTCSPQSIPDIQHNTLSSHQLSDHAQQYQQTHYNNLQPVWYA</sequence>
<evidence type="ECO:0000313" key="3">
    <source>
        <dbReference type="EMBL" id="CAG8494793.1"/>
    </source>
</evidence>
<evidence type="ECO:0000256" key="1">
    <source>
        <dbReference type="SAM" id="MobiDB-lite"/>
    </source>
</evidence>
<accession>A0A9N8ZH24</accession>
<organism evidence="3 4">
    <name type="scientific">Paraglomus brasilianum</name>
    <dbReference type="NCBI Taxonomy" id="144538"/>
    <lineage>
        <taxon>Eukaryota</taxon>
        <taxon>Fungi</taxon>
        <taxon>Fungi incertae sedis</taxon>
        <taxon>Mucoromycota</taxon>
        <taxon>Glomeromycotina</taxon>
        <taxon>Glomeromycetes</taxon>
        <taxon>Paraglomerales</taxon>
        <taxon>Paraglomeraceae</taxon>
        <taxon>Paraglomus</taxon>
    </lineage>
</organism>
<dbReference type="Pfam" id="PF03101">
    <property type="entry name" value="FAR1"/>
    <property type="match status" value="1"/>
</dbReference>
<name>A0A9N8ZH24_9GLOM</name>
<reference evidence="3" key="1">
    <citation type="submission" date="2021-06" db="EMBL/GenBank/DDBJ databases">
        <authorList>
            <person name="Kallberg Y."/>
            <person name="Tangrot J."/>
            <person name="Rosling A."/>
        </authorList>
    </citation>
    <scope>NUCLEOTIDE SEQUENCE</scope>
    <source>
        <strain evidence="3">BR232B</strain>
    </source>
</reference>
<feature type="domain" description="FAR1" evidence="2">
    <location>
        <begin position="55"/>
        <end position="135"/>
    </location>
</feature>
<protein>
    <submittedName>
        <fullName evidence="3">3196_t:CDS:1</fullName>
    </submittedName>
</protein>
<dbReference type="OrthoDB" id="5573160at2759"/>
<dbReference type="AlphaFoldDB" id="A0A9N8ZH24"/>